<dbReference type="RefSeq" id="WP_131758717.1">
    <property type="nucleotide sequence ID" value="NZ_CAACUY010000058.1"/>
</dbReference>
<dbReference type="Proteomes" id="UP001597063">
    <property type="component" value="Unassembled WGS sequence"/>
</dbReference>
<proteinExistence type="predicted"/>
<feature type="compositionally biased region" description="Low complexity" evidence="1">
    <location>
        <begin position="49"/>
        <end position="67"/>
    </location>
</feature>
<comment type="caution">
    <text evidence="2">The sequence shown here is derived from an EMBL/GenBank/DDBJ whole genome shotgun (WGS) entry which is preliminary data.</text>
</comment>
<dbReference type="Gene3D" id="1.10.10.60">
    <property type="entry name" value="Homeodomain-like"/>
    <property type="match status" value="1"/>
</dbReference>
<evidence type="ECO:0000256" key="1">
    <source>
        <dbReference type="SAM" id="MobiDB-lite"/>
    </source>
</evidence>
<evidence type="ECO:0000313" key="2">
    <source>
        <dbReference type="EMBL" id="MFD0691139.1"/>
    </source>
</evidence>
<sequence length="132" mass="14158">MGTVRVVFETPQDFDGVRVPELTVDADRLVLVAGGTVVLDVPADNVREVGPPEEAAQVPAAVEPLPELRTPYPNAGRIWTAAEEDELRRLWAAGASEAELVERFGRSPEAIDGAVHRLGLPLFEDGPHQATG</sequence>
<feature type="region of interest" description="Disordered" evidence="1">
    <location>
        <begin position="49"/>
        <end position="69"/>
    </location>
</feature>
<keyword evidence="3" id="KW-1185">Reference proteome</keyword>
<evidence type="ECO:0000313" key="3">
    <source>
        <dbReference type="Proteomes" id="UP001597063"/>
    </source>
</evidence>
<reference evidence="3" key="1">
    <citation type="journal article" date="2019" name="Int. J. Syst. Evol. Microbiol.">
        <title>The Global Catalogue of Microorganisms (GCM) 10K type strain sequencing project: providing services to taxonomists for standard genome sequencing and annotation.</title>
        <authorList>
            <consortium name="The Broad Institute Genomics Platform"/>
            <consortium name="The Broad Institute Genome Sequencing Center for Infectious Disease"/>
            <person name="Wu L."/>
            <person name="Ma J."/>
        </authorList>
    </citation>
    <scope>NUCLEOTIDE SEQUENCE [LARGE SCALE GENOMIC DNA]</scope>
    <source>
        <strain evidence="3">JCM 9371</strain>
    </source>
</reference>
<protein>
    <submittedName>
        <fullName evidence="2">Uncharacterized protein</fullName>
    </submittedName>
</protein>
<dbReference type="EMBL" id="JBHTGP010000027">
    <property type="protein sequence ID" value="MFD0691139.1"/>
    <property type="molecule type" value="Genomic_DNA"/>
</dbReference>
<accession>A0ABW2XYE9</accession>
<name>A0ABW2XYE9_9ACTN</name>
<organism evidence="2 3">
    <name type="scientific">Actinomadura fibrosa</name>
    <dbReference type="NCBI Taxonomy" id="111802"/>
    <lineage>
        <taxon>Bacteria</taxon>
        <taxon>Bacillati</taxon>
        <taxon>Actinomycetota</taxon>
        <taxon>Actinomycetes</taxon>
        <taxon>Streptosporangiales</taxon>
        <taxon>Thermomonosporaceae</taxon>
        <taxon>Actinomadura</taxon>
    </lineage>
</organism>
<gene>
    <name evidence="2" type="ORF">ACFQZM_42065</name>
</gene>